<proteinExistence type="predicted"/>
<dbReference type="Pfam" id="PF13456">
    <property type="entry name" value="RVT_3"/>
    <property type="match status" value="1"/>
</dbReference>
<sequence length="150" mass="15908">MCCAGGLLVVEALSQRKDAVDLCWAMWTNVDWDLLFPLYAGASGSVVMNGSSTGAVVSSSNELNTSWQPPSHGFVKLNTDAATGEAMAIRAGLYEVIKLGFLNIQIESDCLSIINVLFGRSTEGDVHALSIAHDIVSSSALVSVSFSFVY</sequence>
<dbReference type="Proteomes" id="UP001141806">
    <property type="component" value="Unassembled WGS sequence"/>
</dbReference>
<reference evidence="2" key="1">
    <citation type="journal article" date="2023" name="Plant J.">
        <title>The genome of the king protea, Protea cynaroides.</title>
        <authorList>
            <person name="Chang J."/>
            <person name="Duong T.A."/>
            <person name="Schoeman C."/>
            <person name="Ma X."/>
            <person name="Roodt D."/>
            <person name="Barker N."/>
            <person name="Li Z."/>
            <person name="Van de Peer Y."/>
            <person name="Mizrachi E."/>
        </authorList>
    </citation>
    <scope>NUCLEOTIDE SEQUENCE</scope>
    <source>
        <tissue evidence="2">Young leaves</tissue>
    </source>
</reference>
<gene>
    <name evidence="2" type="ORF">NE237_000922</name>
</gene>
<dbReference type="GO" id="GO:0004523">
    <property type="term" value="F:RNA-DNA hybrid ribonuclease activity"/>
    <property type="evidence" value="ECO:0007669"/>
    <property type="project" value="InterPro"/>
</dbReference>
<dbReference type="EMBL" id="JAMYWD010000003">
    <property type="protein sequence ID" value="KAJ4975816.1"/>
    <property type="molecule type" value="Genomic_DNA"/>
</dbReference>
<evidence type="ECO:0000259" key="1">
    <source>
        <dbReference type="Pfam" id="PF13456"/>
    </source>
</evidence>
<evidence type="ECO:0000313" key="3">
    <source>
        <dbReference type="Proteomes" id="UP001141806"/>
    </source>
</evidence>
<feature type="domain" description="RNase H type-1" evidence="1">
    <location>
        <begin position="74"/>
        <end position="150"/>
    </location>
</feature>
<dbReference type="InterPro" id="IPR002156">
    <property type="entry name" value="RNaseH_domain"/>
</dbReference>
<dbReference type="AlphaFoldDB" id="A0A9Q0KT70"/>
<dbReference type="InterPro" id="IPR052929">
    <property type="entry name" value="RNase_H-like_EbsB-rel"/>
</dbReference>
<comment type="caution">
    <text evidence="2">The sequence shown here is derived from an EMBL/GenBank/DDBJ whole genome shotgun (WGS) entry which is preliminary data.</text>
</comment>
<protein>
    <recommendedName>
        <fullName evidence="1">RNase H type-1 domain-containing protein</fullName>
    </recommendedName>
</protein>
<keyword evidence="3" id="KW-1185">Reference proteome</keyword>
<dbReference type="PANTHER" id="PTHR47074:SF49">
    <property type="entry name" value="POLYNUCLEOTIDYL TRANSFERASE, RIBONUCLEASE H-LIKE SUPERFAMILY PROTEIN"/>
    <property type="match status" value="1"/>
</dbReference>
<accession>A0A9Q0KT70</accession>
<dbReference type="PANTHER" id="PTHR47074">
    <property type="entry name" value="BNAC02G40300D PROTEIN"/>
    <property type="match status" value="1"/>
</dbReference>
<dbReference type="GO" id="GO:0003676">
    <property type="term" value="F:nucleic acid binding"/>
    <property type="evidence" value="ECO:0007669"/>
    <property type="project" value="InterPro"/>
</dbReference>
<dbReference type="OrthoDB" id="1906820at2759"/>
<evidence type="ECO:0000313" key="2">
    <source>
        <dbReference type="EMBL" id="KAJ4975816.1"/>
    </source>
</evidence>
<name>A0A9Q0KT70_9MAGN</name>
<organism evidence="2 3">
    <name type="scientific">Protea cynaroides</name>
    <dbReference type="NCBI Taxonomy" id="273540"/>
    <lineage>
        <taxon>Eukaryota</taxon>
        <taxon>Viridiplantae</taxon>
        <taxon>Streptophyta</taxon>
        <taxon>Embryophyta</taxon>
        <taxon>Tracheophyta</taxon>
        <taxon>Spermatophyta</taxon>
        <taxon>Magnoliopsida</taxon>
        <taxon>Proteales</taxon>
        <taxon>Proteaceae</taxon>
        <taxon>Protea</taxon>
    </lineage>
</organism>